<protein>
    <recommendedName>
        <fullName evidence="2">Transcription regulator TrmB N-terminal domain-containing protein</fullName>
    </recommendedName>
</protein>
<dbReference type="EMBL" id="LAZR01030400">
    <property type="protein sequence ID" value="KKL56720.1"/>
    <property type="molecule type" value="Genomic_DNA"/>
</dbReference>
<organism evidence="3">
    <name type="scientific">marine sediment metagenome</name>
    <dbReference type="NCBI Taxonomy" id="412755"/>
    <lineage>
        <taxon>unclassified sequences</taxon>
        <taxon>metagenomes</taxon>
        <taxon>ecological metagenomes</taxon>
    </lineage>
</organism>
<comment type="caution">
    <text evidence="3">The sequence shown here is derived from an EMBL/GenBank/DDBJ whole genome shotgun (WGS) entry which is preliminary data.</text>
</comment>
<dbReference type="Pfam" id="PF01978">
    <property type="entry name" value="TrmB"/>
    <property type="match status" value="1"/>
</dbReference>
<accession>A0A0F9FHI2</accession>
<feature type="region of interest" description="Disordered" evidence="1">
    <location>
        <begin position="1"/>
        <end position="21"/>
    </location>
</feature>
<dbReference type="InterPro" id="IPR002831">
    <property type="entry name" value="Tscrpt_reg_TrmB_N"/>
</dbReference>
<dbReference type="AlphaFoldDB" id="A0A0F9FHI2"/>
<feature type="domain" description="Transcription regulator TrmB N-terminal" evidence="2">
    <location>
        <begin position="21"/>
        <end position="68"/>
    </location>
</feature>
<gene>
    <name evidence="3" type="ORF">LCGC14_2242600</name>
</gene>
<name>A0A0F9FHI2_9ZZZZ</name>
<dbReference type="InterPro" id="IPR036390">
    <property type="entry name" value="WH_DNA-bd_sf"/>
</dbReference>
<dbReference type="Gene3D" id="1.10.10.10">
    <property type="entry name" value="Winged helix-like DNA-binding domain superfamily/Winged helix DNA-binding domain"/>
    <property type="match status" value="1"/>
</dbReference>
<sequence>MLLALTNNGKRRAREVNSQSSDSSFLSVLLENGPSSIEEVATDLHVPKSTVIKNARRLSKAGLIRREE</sequence>
<evidence type="ECO:0000259" key="2">
    <source>
        <dbReference type="Pfam" id="PF01978"/>
    </source>
</evidence>
<evidence type="ECO:0000313" key="3">
    <source>
        <dbReference type="EMBL" id="KKL56720.1"/>
    </source>
</evidence>
<dbReference type="SUPFAM" id="SSF46785">
    <property type="entry name" value="Winged helix' DNA-binding domain"/>
    <property type="match status" value="1"/>
</dbReference>
<evidence type="ECO:0000256" key="1">
    <source>
        <dbReference type="SAM" id="MobiDB-lite"/>
    </source>
</evidence>
<reference evidence="3" key="1">
    <citation type="journal article" date="2015" name="Nature">
        <title>Complex archaea that bridge the gap between prokaryotes and eukaryotes.</title>
        <authorList>
            <person name="Spang A."/>
            <person name="Saw J.H."/>
            <person name="Jorgensen S.L."/>
            <person name="Zaremba-Niedzwiedzka K."/>
            <person name="Martijn J."/>
            <person name="Lind A.E."/>
            <person name="van Eijk R."/>
            <person name="Schleper C."/>
            <person name="Guy L."/>
            <person name="Ettema T.J."/>
        </authorList>
    </citation>
    <scope>NUCLEOTIDE SEQUENCE</scope>
</reference>
<dbReference type="InterPro" id="IPR036388">
    <property type="entry name" value="WH-like_DNA-bd_sf"/>
</dbReference>
<proteinExistence type="predicted"/>